<dbReference type="NCBIfam" id="TIGR01596">
    <property type="entry name" value="cas3_HD"/>
    <property type="match status" value="1"/>
</dbReference>
<proteinExistence type="inferred from homology"/>
<dbReference type="GO" id="GO:0004386">
    <property type="term" value="F:helicase activity"/>
    <property type="evidence" value="ECO:0007669"/>
    <property type="project" value="UniProtKB-KW"/>
</dbReference>
<organism evidence="12 13">
    <name type="scientific">Pontivivens nitratireducens</name>
    <dbReference type="NCBI Taxonomy" id="2758038"/>
    <lineage>
        <taxon>Bacteria</taxon>
        <taxon>Pseudomonadati</taxon>
        <taxon>Pseudomonadota</taxon>
        <taxon>Alphaproteobacteria</taxon>
        <taxon>Rhodobacterales</taxon>
        <taxon>Paracoccaceae</taxon>
        <taxon>Pontivivens</taxon>
    </lineage>
</organism>
<evidence type="ECO:0000256" key="6">
    <source>
        <dbReference type="ARBA" id="ARBA00022801"/>
    </source>
</evidence>
<dbReference type="PROSITE" id="PS51192">
    <property type="entry name" value="HELICASE_ATP_BIND_1"/>
    <property type="match status" value="1"/>
</dbReference>
<keyword evidence="6" id="KW-0378">Hydrolase</keyword>
<evidence type="ECO:0000313" key="12">
    <source>
        <dbReference type="EMBL" id="QIK42129.1"/>
    </source>
</evidence>
<evidence type="ECO:0000256" key="7">
    <source>
        <dbReference type="ARBA" id="ARBA00022806"/>
    </source>
</evidence>
<dbReference type="InterPro" id="IPR038257">
    <property type="entry name" value="CRISPR-assoc_Cas3_HD_sf"/>
</dbReference>
<gene>
    <name evidence="12" type="primary">cas3</name>
    <name evidence="12" type="ORF">G8E03_12580</name>
</gene>
<dbReference type="EMBL" id="CP049811">
    <property type="protein sequence ID" value="QIK42129.1"/>
    <property type="molecule type" value="Genomic_DNA"/>
</dbReference>
<evidence type="ECO:0000259" key="11">
    <source>
        <dbReference type="PROSITE" id="PS51643"/>
    </source>
</evidence>
<dbReference type="GO" id="GO:0005524">
    <property type="term" value="F:ATP binding"/>
    <property type="evidence" value="ECO:0007669"/>
    <property type="project" value="UniProtKB-KW"/>
</dbReference>
<keyword evidence="8" id="KW-0067">ATP-binding</keyword>
<dbReference type="InterPro" id="IPR054712">
    <property type="entry name" value="Cas3-like_dom"/>
</dbReference>
<evidence type="ECO:0000256" key="9">
    <source>
        <dbReference type="ARBA" id="ARBA00023118"/>
    </source>
</evidence>
<evidence type="ECO:0000259" key="10">
    <source>
        <dbReference type="PROSITE" id="PS51192"/>
    </source>
</evidence>
<name>A0A6G7VQ15_9RHOB</name>
<keyword evidence="13" id="KW-1185">Reference proteome</keyword>
<evidence type="ECO:0000256" key="8">
    <source>
        <dbReference type="ARBA" id="ARBA00022840"/>
    </source>
</evidence>
<dbReference type="InterPro" id="IPR011545">
    <property type="entry name" value="DEAD/DEAH_box_helicase_dom"/>
</dbReference>
<keyword evidence="4" id="KW-0479">Metal-binding</keyword>
<keyword evidence="3" id="KW-0540">Nuclease</keyword>
<evidence type="ECO:0000256" key="5">
    <source>
        <dbReference type="ARBA" id="ARBA00022741"/>
    </source>
</evidence>
<evidence type="ECO:0000256" key="2">
    <source>
        <dbReference type="ARBA" id="ARBA00009046"/>
    </source>
</evidence>
<keyword evidence="9" id="KW-0051">Antiviral defense</keyword>
<dbReference type="NCBIfam" id="TIGR01587">
    <property type="entry name" value="cas3_core"/>
    <property type="match status" value="1"/>
</dbReference>
<evidence type="ECO:0000256" key="3">
    <source>
        <dbReference type="ARBA" id="ARBA00022722"/>
    </source>
</evidence>
<dbReference type="Pfam" id="PF00270">
    <property type="entry name" value="DEAD"/>
    <property type="match status" value="1"/>
</dbReference>
<evidence type="ECO:0000313" key="13">
    <source>
        <dbReference type="Proteomes" id="UP000500791"/>
    </source>
</evidence>
<sequence>MIYAHTVQGRPVSEWETLEDHARAVAIRASAFALPFEGSQAAGLLGWTHDLGKMKSRFQEKLMGAHNGESHSTEGAKFLIDRHGGLGSLLAACVAGHHSGLPDISDLVRRLKDTPALEPPDWMPNPEPLVRSGPMRGMPSHFSVQFMIRMLFSCLIDADELETEAFYTVQEGGSVDRTPARVTPAHRDAFDRYLEKFTNATGLVNRLRSEILVHARAAAAQKTGLFTLTVPTGGGKTLTSLGFALDHALANDLERVIHVIPYTSIVEQTADVFSRVLGPDQVVEHHSSFDWDGVTDDEDLKRLRSVTRNWDAPVVVTTAVQFFESLFAARKRRCAKLHNLSRSVIVIDEAQTMPRRFLRPCLAAISELVEHYGATVVLSTATQPVLTRKKGLDVPEALENVCELAPDPPRLYRALCRTRVIDAGPLDDEALKKRIERAPQVLAIVNNRRHARALFEQIQNSNGARHLSTMMTPAHRRAVLADVRARLDAKLPVRLISTSLVEAGVDVDFPIVLRAAAGIDSIAQAAGRCNREGKLSGLGEVIVFTPTADGSSPPEDVAQMAAIGAKVLAEHRDDPLSQEAVAAYFRDLLWSQGKEALDAALVGAEGSAQKIGILKTIAESGNRYMFPFDQIARAFRLINDAQAPIIIRGGTWGIDDDLLSKLEWAEGAGGIARALQPYVVNVPHRIRLELEQTRAASIWREDLFGREFLLLDHKELYDEHAGLRLERFDEMGTLIL</sequence>
<keyword evidence="7" id="KW-0347">Helicase</keyword>
<feature type="domain" description="Helicase ATP-binding" evidence="10">
    <location>
        <begin position="217"/>
        <end position="401"/>
    </location>
</feature>
<evidence type="ECO:0000256" key="1">
    <source>
        <dbReference type="ARBA" id="ARBA00006847"/>
    </source>
</evidence>
<dbReference type="KEGG" id="mon:G8E03_12580"/>
<dbReference type="GO" id="GO:0046872">
    <property type="term" value="F:metal ion binding"/>
    <property type="evidence" value="ECO:0007669"/>
    <property type="project" value="UniProtKB-KW"/>
</dbReference>
<accession>A0A6G7VQ15</accession>
<dbReference type="GO" id="GO:0016787">
    <property type="term" value="F:hydrolase activity"/>
    <property type="evidence" value="ECO:0007669"/>
    <property type="project" value="UniProtKB-KW"/>
</dbReference>
<dbReference type="InterPro" id="IPR027417">
    <property type="entry name" value="P-loop_NTPase"/>
</dbReference>
<dbReference type="Pfam" id="PF22590">
    <property type="entry name" value="Cas3-like_C_2"/>
    <property type="match status" value="1"/>
</dbReference>
<dbReference type="Proteomes" id="UP000500791">
    <property type="component" value="Chromosome"/>
</dbReference>
<dbReference type="SUPFAM" id="SSF52540">
    <property type="entry name" value="P-loop containing nucleoside triphosphate hydrolases"/>
    <property type="match status" value="1"/>
</dbReference>
<feature type="domain" description="HD Cas3-type" evidence="11">
    <location>
        <begin position="11"/>
        <end position="167"/>
    </location>
</feature>
<protein>
    <submittedName>
        <fullName evidence="12">CRISPR-associated helicase Cas3</fullName>
    </submittedName>
</protein>
<dbReference type="CDD" id="cd17930">
    <property type="entry name" value="DEXHc_cas3"/>
    <property type="match status" value="1"/>
</dbReference>
<keyword evidence="5" id="KW-0547">Nucleotide-binding</keyword>
<dbReference type="CDD" id="cd09641">
    <property type="entry name" value="Cas3''_I"/>
    <property type="match status" value="1"/>
</dbReference>
<dbReference type="PROSITE" id="PS51643">
    <property type="entry name" value="HD_CAS3"/>
    <property type="match status" value="1"/>
</dbReference>
<comment type="similarity">
    <text evidence="1">In the N-terminal section; belongs to the CRISPR-associated nuclease Cas3-HD family.</text>
</comment>
<evidence type="ECO:0000256" key="4">
    <source>
        <dbReference type="ARBA" id="ARBA00022723"/>
    </source>
</evidence>
<dbReference type="AlphaFoldDB" id="A0A6G7VQ15"/>
<dbReference type="InterPro" id="IPR006474">
    <property type="entry name" value="Helicase_Cas3_CRISPR-ass_core"/>
</dbReference>
<dbReference type="GO" id="GO:0051607">
    <property type="term" value="P:defense response to virus"/>
    <property type="evidence" value="ECO:0007669"/>
    <property type="project" value="UniProtKB-KW"/>
</dbReference>
<dbReference type="Gene3D" id="1.10.3210.30">
    <property type="match status" value="1"/>
</dbReference>
<dbReference type="GO" id="GO:0004518">
    <property type="term" value="F:nuclease activity"/>
    <property type="evidence" value="ECO:0007669"/>
    <property type="project" value="UniProtKB-KW"/>
</dbReference>
<comment type="similarity">
    <text evidence="2">In the central section; belongs to the CRISPR-associated helicase Cas3 family.</text>
</comment>
<dbReference type="Gene3D" id="3.40.50.300">
    <property type="entry name" value="P-loop containing nucleotide triphosphate hydrolases"/>
    <property type="match status" value="2"/>
</dbReference>
<dbReference type="GO" id="GO:0003676">
    <property type="term" value="F:nucleic acid binding"/>
    <property type="evidence" value="ECO:0007669"/>
    <property type="project" value="InterPro"/>
</dbReference>
<dbReference type="InterPro" id="IPR014001">
    <property type="entry name" value="Helicase_ATP-bd"/>
</dbReference>
<dbReference type="InterPro" id="IPR006483">
    <property type="entry name" value="CRISPR-assoc_Cas3_HD"/>
</dbReference>
<dbReference type="SMART" id="SM00487">
    <property type="entry name" value="DEXDc"/>
    <property type="match status" value="1"/>
</dbReference>
<reference evidence="12 13" key="1">
    <citation type="submission" date="2020-03" db="EMBL/GenBank/DDBJ databases">
        <title>Complete genome sequence of Monaibacterium sp. ALG8 with diverse plasmids.</title>
        <authorList>
            <person name="Sun C."/>
        </authorList>
    </citation>
    <scope>NUCLEOTIDE SEQUENCE [LARGE SCALE GENOMIC DNA]</scope>
    <source>
        <strain evidence="12 13">ALG8</strain>
    </source>
</reference>